<keyword evidence="5" id="KW-1185">Reference proteome</keyword>
<dbReference type="EMBL" id="JBDJPC010000001">
    <property type="protein sequence ID" value="KAL1516528.1"/>
    <property type="molecule type" value="Genomic_DNA"/>
</dbReference>
<organism evidence="4 5">
    <name type="scientific">Hypothenemus hampei</name>
    <name type="common">Coffee berry borer</name>
    <dbReference type="NCBI Taxonomy" id="57062"/>
    <lineage>
        <taxon>Eukaryota</taxon>
        <taxon>Metazoa</taxon>
        <taxon>Ecdysozoa</taxon>
        <taxon>Arthropoda</taxon>
        <taxon>Hexapoda</taxon>
        <taxon>Insecta</taxon>
        <taxon>Pterygota</taxon>
        <taxon>Neoptera</taxon>
        <taxon>Endopterygota</taxon>
        <taxon>Coleoptera</taxon>
        <taxon>Polyphaga</taxon>
        <taxon>Cucujiformia</taxon>
        <taxon>Curculionidae</taxon>
        <taxon>Scolytinae</taxon>
        <taxon>Hypothenemus</taxon>
    </lineage>
</organism>
<name>A0ABD1FEU3_HYPHA</name>
<proteinExistence type="predicted"/>
<evidence type="ECO:0008006" key="6">
    <source>
        <dbReference type="Google" id="ProtNLM"/>
    </source>
</evidence>
<dbReference type="Pfam" id="PF21788">
    <property type="entry name" value="TNP-like_GBD"/>
    <property type="match status" value="1"/>
</dbReference>
<dbReference type="EMBL" id="JBDJPC010000017">
    <property type="protein sequence ID" value="KAL1487861.1"/>
    <property type="molecule type" value="Genomic_DNA"/>
</dbReference>
<dbReference type="InterPro" id="IPR048366">
    <property type="entry name" value="TNP-like_GBD"/>
</dbReference>
<evidence type="ECO:0000259" key="2">
    <source>
        <dbReference type="Pfam" id="PF21788"/>
    </source>
</evidence>
<dbReference type="Pfam" id="PF21787">
    <property type="entry name" value="TNP-like_RNaseH_N"/>
    <property type="match status" value="1"/>
</dbReference>
<evidence type="ECO:0000313" key="3">
    <source>
        <dbReference type="EMBL" id="KAL1487861.1"/>
    </source>
</evidence>
<protein>
    <recommendedName>
        <fullName evidence="6">Transposable element P transposase</fullName>
    </recommendedName>
</protein>
<dbReference type="Proteomes" id="UP001566132">
    <property type="component" value="Unassembled WGS sequence"/>
</dbReference>
<feature type="domain" description="Transposable element P transposase-like RNase H" evidence="1">
    <location>
        <begin position="1"/>
        <end position="102"/>
    </location>
</feature>
<feature type="domain" description="Transposable element P transposase-like GTP-binding insertion" evidence="2">
    <location>
        <begin position="155"/>
        <end position="243"/>
    </location>
</feature>
<evidence type="ECO:0000259" key="1">
    <source>
        <dbReference type="Pfam" id="PF21787"/>
    </source>
</evidence>
<evidence type="ECO:0000313" key="5">
    <source>
        <dbReference type="Proteomes" id="UP001566132"/>
    </source>
</evidence>
<accession>A0ABD1FEU3</accession>
<dbReference type="AlphaFoldDB" id="A0ABD1FEU3"/>
<comment type="caution">
    <text evidence="4">The sequence shown here is derived from an EMBL/GenBank/DDBJ whole genome shotgun (WGS) entry which is preliminary data.</text>
</comment>
<dbReference type="InterPro" id="IPR048365">
    <property type="entry name" value="TNP-like_RNaseH_N"/>
</dbReference>
<evidence type="ECO:0000313" key="4">
    <source>
        <dbReference type="EMBL" id="KAL1516528.1"/>
    </source>
</evidence>
<gene>
    <name evidence="4" type="ORF">ABEB36_000435</name>
    <name evidence="3" type="ORF">ABEB36_015511</name>
</gene>
<sequence length="280" mass="31836">MDIKEHVQYDRKSDQIIGFENFGDENVSNQLANKAIVFMCHGICRKWKQPIAYYFSSNGCRSSELKKLLLKVLKAAIEEGGLNILATVCDMSTANVKTMKELNSCMDRPYIMLNSQKIYTIFDPPHLLKCTASLFRKHTVLLPVEINEKILIMEAKFIDIRLAHEIDKRSPLIFRALHKIKDSHLNPIMKYSMKVNLAAQVMSQTVASFLYTLLSRGELEERTIATATFLQQVDELFDSFNGSYFKAPPGKDLKCLVTTNGAHERLVPYCKACPPHKLDG</sequence>
<reference evidence="4 5" key="1">
    <citation type="submission" date="2024-05" db="EMBL/GenBank/DDBJ databases">
        <title>Genetic variation in Jamaican populations of the coffee berry borer (Hypothenemus hampei).</title>
        <authorList>
            <person name="Errbii M."/>
            <person name="Myrie A."/>
        </authorList>
    </citation>
    <scope>NUCLEOTIDE SEQUENCE [LARGE SCALE GENOMIC DNA]</scope>
    <source>
        <strain evidence="4">JA-Hopewell-2020-01-JO</strain>
        <tissue evidence="4">Whole body</tissue>
    </source>
</reference>